<dbReference type="Pfam" id="PF10497">
    <property type="entry name" value="zf-4CXXC_R1"/>
    <property type="match status" value="1"/>
</dbReference>
<sequence>MPARHPRAAFEGISPDLDVDELVSSSPNFQHVVRIPCEAIDQQGTEAFEKLVRLHVIQEGKPLVIEGYQRKLDNSIFSVRWLQTHYGEKNEVARNLSKQADVELTINHYLKNLPRLTEQNNLETYKYPETQRLYLKDIDSPPEWYEELKAKLPPFIYYLNSSTREDHAVGVAGDLMSSLPEDMRAENMECYIGHEGTYTPAHREMCATLGQNIMVETSSGSYEDGKPTKPGSSLWFMTESKERPQVSEFFRNVLGHDIETERHFAQINAWKAAPFNVYVVEQRVGDLILIPPLAPHQVWNRGTRTMKAAWNRTTVETLELALKEALANARLVCRDEQYKCKAIVYFTLMKYSALLHKADAAWVSGPPDPKVKQMRRDFRKLFALFTEVLLSESFSIRAPVPKKIDFIKFDSNITCSYCRCNIFNRFLTCENCIETLEDGSDSTYDICLECYALGRSCFCMSKLTWCEQFHWEDLMRKHEEWRQQIITFSKNRQSAVSDMPPFKNIRAQQDRKTLAEICQEELKRRPFNDKGRPLSTKELNGEIEDINQDKDGDDSDGMDDNEEPKRKRRKTRGRKPPRLRNHKNCHICKQLEPGWRLASCSECKAAYCYGSLFRAFEIYPPEVMDEYNWKCPRCMKICSCGACRRNPTMKPFEPTVTYLGHNTLQFADTRSVEVLVDFSVSNVAWLKKANNIELNGGFPVLLSATQRRATENGEVDMGVLRDEEDAVLTTHPDENVNSDDEREHTAPVDPALASNGNAVDLRDAEDSVLALKQWENQQSDGTELAHSKSPEELILSGILKDATAAHIGDQENATSFSLDGEARSSASIQ</sequence>
<gene>
    <name evidence="7" type="ORF">AAP_00590</name>
</gene>
<dbReference type="Proteomes" id="UP000242877">
    <property type="component" value="Unassembled WGS sequence"/>
</dbReference>
<feature type="compositionally biased region" description="Acidic residues" evidence="5">
    <location>
        <begin position="541"/>
        <end position="562"/>
    </location>
</feature>
<dbReference type="EMBL" id="AZGZ01000002">
    <property type="protein sequence ID" value="KZZ96947.1"/>
    <property type="molecule type" value="Genomic_DNA"/>
</dbReference>
<feature type="domain" description="JmjC" evidence="6">
    <location>
        <begin position="141"/>
        <end position="329"/>
    </location>
</feature>
<feature type="region of interest" description="Disordered" evidence="5">
    <location>
        <begin position="527"/>
        <end position="578"/>
    </location>
</feature>
<proteinExistence type="predicted"/>
<evidence type="ECO:0000259" key="6">
    <source>
        <dbReference type="PROSITE" id="PS51184"/>
    </source>
</evidence>
<keyword evidence="8" id="KW-1185">Reference proteome</keyword>
<evidence type="ECO:0000256" key="4">
    <source>
        <dbReference type="ARBA" id="ARBA00023242"/>
    </source>
</evidence>
<dbReference type="InterPro" id="IPR018866">
    <property type="entry name" value="Znf-4CXXC_R1"/>
</dbReference>
<comment type="caution">
    <text evidence="7">The sequence shown here is derived from an EMBL/GenBank/DDBJ whole genome shotgun (WGS) entry which is preliminary data.</text>
</comment>
<evidence type="ECO:0000256" key="1">
    <source>
        <dbReference type="ARBA" id="ARBA00004123"/>
    </source>
</evidence>
<evidence type="ECO:0000256" key="2">
    <source>
        <dbReference type="ARBA" id="ARBA00023015"/>
    </source>
</evidence>
<name>A0A168CS72_9EURO</name>
<dbReference type="SUPFAM" id="SSF51197">
    <property type="entry name" value="Clavaminate synthase-like"/>
    <property type="match status" value="1"/>
</dbReference>
<dbReference type="CDD" id="cd15489">
    <property type="entry name" value="PHD_SF"/>
    <property type="match status" value="1"/>
</dbReference>
<dbReference type="GO" id="GO:0005634">
    <property type="term" value="C:nucleus"/>
    <property type="evidence" value="ECO:0007669"/>
    <property type="project" value="UniProtKB-SubCell"/>
</dbReference>
<evidence type="ECO:0000256" key="5">
    <source>
        <dbReference type="SAM" id="MobiDB-lite"/>
    </source>
</evidence>
<dbReference type="InterPro" id="IPR003347">
    <property type="entry name" value="JmjC_dom"/>
</dbReference>
<dbReference type="SMART" id="SM00558">
    <property type="entry name" value="JmjC"/>
    <property type="match status" value="1"/>
</dbReference>
<keyword evidence="3" id="KW-0804">Transcription</keyword>
<reference evidence="7 8" key="1">
    <citation type="journal article" date="2016" name="Genome Biol. Evol.">
        <title>Divergent and convergent evolution of fungal pathogenicity.</title>
        <authorList>
            <person name="Shang Y."/>
            <person name="Xiao G."/>
            <person name="Zheng P."/>
            <person name="Cen K."/>
            <person name="Zhan S."/>
            <person name="Wang C."/>
        </authorList>
    </citation>
    <scope>NUCLEOTIDE SEQUENCE [LARGE SCALE GENOMIC DNA]</scope>
    <source>
        <strain evidence="7 8">ARSEF 7405</strain>
    </source>
</reference>
<evidence type="ECO:0000313" key="8">
    <source>
        <dbReference type="Proteomes" id="UP000242877"/>
    </source>
</evidence>
<dbReference type="Gene3D" id="2.60.120.650">
    <property type="entry name" value="Cupin"/>
    <property type="match status" value="1"/>
</dbReference>
<dbReference type="OrthoDB" id="298344at2759"/>
<dbReference type="PROSITE" id="PS51184">
    <property type="entry name" value="JMJC"/>
    <property type="match status" value="1"/>
</dbReference>
<feature type="compositionally biased region" description="Basic residues" evidence="5">
    <location>
        <begin position="566"/>
        <end position="578"/>
    </location>
</feature>
<comment type="subcellular location">
    <subcellularLocation>
        <location evidence="1">Nucleus</location>
    </subcellularLocation>
</comment>
<feature type="compositionally biased region" description="Basic and acidic residues" evidence="5">
    <location>
        <begin position="731"/>
        <end position="746"/>
    </location>
</feature>
<dbReference type="AlphaFoldDB" id="A0A168CS72"/>
<accession>A0A168CS72</accession>
<evidence type="ECO:0000256" key="3">
    <source>
        <dbReference type="ARBA" id="ARBA00023163"/>
    </source>
</evidence>
<keyword evidence="2" id="KW-0805">Transcription regulation</keyword>
<keyword evidence="4" id="KW-0539">Nucleus</keyword>
<organism evidence="7 8">
    <name type="scientific">Ascosphaera apis ARSEF 7405</name>
    <dbReference type="NCBI Taxonomy" id="392613"/>
    <lineage>
        <taxon>Eukaryota</taxon>
        <taxon>Fungi</taxon>
        <taxon>Dikarya</taxon>
        <taxon>Ascomycota</taxon>
        <taxon>Pezizomycotina</taxon>
        <taxon>Eurotiomycetes</taxon>
        <taxon>Eurotiomycetidae</taxon>
        <taxon>Onygenales</taxon>
        <taxon>Ascosphaeraceae</taxon>
        <taxon>Ascosphaera</taxon>
    </lineage>
</organism>
<protein>
    <submittedName>
        <fullName evidence="7">JmjC domain containing protein</fullName>
    </submittedName>
</protein>
<evidence type="ECO:0000313" key="7">
    <source>
        <dbReference type="EMBL" id="KZZ96947.1"/>
    </source>
</evidence>
<dbReference type="Pfam" id="PF02373">
    <property type="entry name" value="JmjC"/>
    <property type="match status" value="1"/>
</dbReference>
<feature type="region of interest" description="Disordered" evidence="5">
    <location>
        <begin position="729"/>
        <end position="758"/>
    </location>
</feature>
<dbReference type="VEuPathDB" id="FungiDB:AAP_00590"/>